<dbReference type="Pfam" id="PF02875">
    <property type="entry name" value="Mur_ligase_C"/>
    <property type="match status" value="1"/>
</dbReference>
<dbReference type="PANTHER" id="PTHR11136">
    <property type="entry name" value="FOLYLPOLYGLUTAMATE SYNTHASE-RELATED"/>
    <property type="match status" value="1"/>
</dbReference>
<dbReference type="InterPro" id="IPR018109">
    <property type="entry name" value="Folylpolyglutamate_synth_CS"/>
</dbReference>
<evidence type="ECO:0000259" key="11">
    <source>
        <dbReference type="Pfam" id="PF02875"/>
    </source>
</evidence>
<proteinExistence type="inferred from homology"/>
<dbReference type="GO" id="GO:0008841">
    <property type="term" value="F:dihydrofolate synthase activity"/>
    <property type="evidence" value="ECO:0007669"/>
    <property type="project" value="TreeGrafter"/>
</dbReference>
<dbReference type="GO" id="GO:0005737">
    <property type="term" value="C:cytoplasm"/>
    <property type="evidence" value="ECO:0007669"/>
    <property type="project" value="TreeGrafter"/>
</dbReference>
<dbReference type="Gene3D" id="3.40.1190.10">
    <property type="entry name" value="Mur-like, catalytic domain"/>
    <property type="match status" value="1"/>
</dbReference>
<dbReference type="InterPro" id="IPR004101">
    <property type="entry name" value="Mur_ligase_C"/>
</dbReference>
<comment type="similarity">
    <text evidence="1 10">Belongs to the folylpolyglutamate synthase family.</text>
</comment>
<feature type="domain" description="Mur ligase C-terminal" evidence="11">
    <location>
        <begin position="287"/>
        <end position="412"/>
    </location>
</feature>
<keyword evidence="7" id="KW-0460">Magnesium</keyword>
<reference evidence="13 14" key="1">
    <citation type="journal article" date="2016" name="Nat. Commun.">
        <title>Thousands of microbial genomes shed light on interconnected biogeochemical processes in an aquifer system.</title>
        <authorList>
            <person name="Anantharaman K."/>
            <person name="Brown C.T."/>
            <person name="Hug L.A."/>
            <person name="Sharon I."/>
            <person name="Castelle C.J."/>
            <person name="Probst A.J."/>
            <person name="Thomas B.C."/>
            <person name="Singh A."/>
            <person name="Wilkins M.J."/>
            <person name="Karaoz U."/>
            <person name="Brodie E.L."/>
            <person name="Williams K.H."/>
            <person name="Hubbard S.S."/>
            <person name="Banfield J.F."/>
        </authorList>
    </citation>
    <scope>NUCLEOTIDE SEQUENCE [LARGE SCALE GENOMIC DNA]</scope>
</reference>
<dbReference type="AlphaFoldDB" id="A0A1F7GIC9"/>
<dbReference type="EC" id="6.3.2.17" evidence="2"/>
<accession>A0A1F7GIC9</accession>
<comment type="catalytic activity">
    <reaction evidence="9">
        <text>(6S)-5,6,7,8-tetrahydrofolyl-(gamma-L-Glu)(n) + L-glutamate + ATP = (6S)-5,6,7,8-tetrahydrofolyl-(gamma-L-Glu)(n+1) + ADP + phosphate + H(+)</text>
        <dbReference type="Rhea" id="RHEA:10580"/>
        <dbReference type="Rhea" id="RHEA-COMP:14738"/>
        <dbReference type="Rhea" id="RHEA-COMP:14740"/>
        <dbReference type="ChEBI" id="CHEBI:15378"/>
        <dbReference type="ChEBI" id="CHEBI:29985"/>
        <dbReference type="ChEBI" id="CHEBI:30616"/>
        <dbReference type="ChEBI" id="CHEBI:43474"/>
        <dbReference type="ChEBI" id="CHEBI:141005"/>
        <dbReference type="ChEBI" id="CHEBI:456216"/>
        <dbReference type="EC" id="6.3.2.17"/>
    </reaction>
</comment>
<evidence type="ECO:0000256" key="9">
    <source>
        <dbReference type="ARBA" id="ARBA00047493"/>
    </source>
</evidence>
<evidence type="ECO:0000256" key="8">
    <source>
        <dbReference type="ARBA" id="ARBA00030592"/>
    </source>
</evidence>
<sequence>MKISSKSQVINFLDSYIPRDKQYVFQGEAGLSRMKYLMSLLDNPQEKVKIIHIAGTSGKGSTAYFTSRILHDQGFTVGLSVSPHLIDFRERCMINDQYLNWEEVERFIEQIRAAIVRVEESAHGKPTYYEVVTALMFTIFADKKVDYAVVETGLGGTYDGTNVILNPNKVCIITKIGFDHMEILGNTVSEIAAQKAGIIQKGNMTFSTIQDESIKKVLDERALAQNTQLIYVEPKIDSGLKLSLLGEFQIENCALALATVRYLEKRDAWKLETKRLGDSLRLIEIPGRMQKIVYKKKEIILDGAHNPQKMAALIQSLDKLYKGQKLDFLIALKKGKDYESVLKLIIPKASSITFTAFFLNKQGFPIQAEDPANLQALATKIGYDSSVVIKDPKKALEEALKKSHDPLIITGSFYLLSELYVILNEVKNLGV</sequence>
<dbReference type="Proteomes" id="UP000176850">
    <property type="component" value="Unassembled WGS sequence"/>
</dbReference>
<dbReference type="SUPFAM" id="SSF53623">
    <property type="entry name" value="MurD-like peptide ligases, catalytic domain"/>
    <property type="match status" value="1"/>
</dbReference>
<comment type="caution">
    <text evidence="13">The sequence shown here is derived from an EMBL/GenBank/DDBJ whole genome shotgun (WGS) entry which is preliminary data.</text>
</comment>
<evidence type="ECO:0000256" key="1">
    <source>
        <dbReference type="ARBA" id="ARBA00008276"/>
    </source>
</evidence>
<dbReference type="GO" id="GO:0004326">
    <property type="term" value="F:tetrahydrofolylpolyglutamate synthase activity"/>
    <property type="evidence" value="ECO:0007669"/>
    <property type="project" value="UniProtKB-EC"/>
</dbReference>
<keyword evidence="4" id="KW-0479">Metal-binding</keyword>
<dbReference type="PANTHER" id="PTHR11136:SF0">
    <property type="entry name" value="DIHYDROFOLATE SYNTHETASE-RELATED"/>
    <property type="match status" value="1"/>
</dbReference>
<dbReference type="Pfam" id="PF08245">
    <property type="entry name" value="Mur_ligase_M"/>
    <property type="match status" value="1"/>
</dbReference>
<evidence type="ECO:0000256" key="4">
    <source>
        <dbReference type="ARBA" id="ARBA00022723"/>
    </source>
</evidence>
<dbReference type="PIRSF" id="PIRSF001563">
    <property type="entry name" value="Folylpolyglu_synth"/>
    <property type="match status" value="1"/>
</dbReference>
<dbReference type="GO" id="GO:0005524">
    <property type="term" value="F:ATP binding"/>
    <property type="evidence" value="ECO:0007669"/>
    <property type="project" value="UniProtKB-KW"/>
</dbReference>
<evidence type="ECO:0000313" key="14">
    <source>
        <dbReference type="Proteomes" id="UP000176850"/>
    </source>
</evidence>
<dbReference type="NCBIfam" id="TIGR01499">
    <property type="entry name" value="folC"/>
    <property type="match status" value="1"/>
</dbReference>
<dbReference type="SUPFAM" id="SSF53244">
    <property type="entry name" value="MurD-like peptide ligases, peptide-binding domain"/>
    <property type="match status" value="1"/>
</dbReference>
<dbReference type="Gene3D" id="3.90.190.20">
    <property type="entry name" value="Mur ligase, C-terminal domain"/>
    <property type="match status" value="1"/>
</dbReference>
<keyword evidence="5 10" id="KW-0547">Nucleotide-binding</keyword>
<evidence type="ECO:0000256" key="6">
    <source>
        <dbReference type="ARBA" id="ARBA00022840"/>
    </source>
</evidence>
<evidence type="ECO:0000256" key="7">
    <source>
        <dbReference type="ARBA" id="ARBA00022842"/>
    </source>
</evidence>
<evidence type="ECO:0000313" key="13">
    <source>
        <dbReference type="EMBL" id="OGK18740.1"/>
    </source>
</evidence>
<organism evidence="13 14">
    <name type="scientific">Candidatus Roizmanbacteria bacterium RIFCSPHIGHO2_01_FULL_39_24</name>
    <dbReference type="NCBI Taxonomy" id="1802032"/>
    <lineage>
        <taxon>Bacteria</taxon>
        <taxon>Candidatus Roizmaniibacteriota</taxon>
    </lineage>
</organism>
<evidence type="ECO:0000259" key="12">
    <source>
        <dbReference type="Pfam" id="PF08245"/>
    </source>
</evidence>
<name>A0A1F7GIC9_9BACT</name>
<evidence type="ECO:0000256" key="2">
    <source>
        <dbReference type="ARBA" id="ARBA00013025"/>
    </source>
</evidence>
<protein>
    <recommendedName>
        <fullName evidence="2">tetrahydrofolate synthase</fullName>
        <ecNumber evidence="2">6.3.2.17</ecNumber>
    </recommendedName>
    <alternativeName>
        <fullName evidence="8">Tetrahydrofolylpolyglutamate synthase</fullName>
    </alternativeName>
</protein>
<dbReference type="InterPro" id="IPR013221">
    <property type="entry name" value="Mur_ligase_cen"/>
</dbReference>
<dbReference type="InterPro" id="IPR036615">
    <property type="entry name" value="Mur_ligase_C_dom_sf"/>
</dbReference>
<evidence type="ECO:0000256" key="3">
    <source>
        <dbReference type="ARBA" id="ARBA00022598"/>
    </source>
</evidence>
<keyword evidence="6 10" id="KW-0067">ATP-binding</keyword>
<dbReference type="PROSITE" id="PS01012">
    <property type="entry name" value="FOLYLPOLYGLU_SYNT_2"/>
    <property type="match status" value="1"/>
</dbReference>
<evidence type="ECO:0000256" key="5">
    <source>
        <dbReference type="ARBA" id="ARBA00022741"/>
    </source>
</evidence>
<dbReference type="GO" id="GO:0046872">
    <property type="term" value="F:metal ion binding"/>
    <property type="evidence" value="ECO:0007669"/>
    <property type="project" value="UniProtKB-KW"/>
</dbReference>
<keyword evidence="3 10" id="KW-0436">Ligase</keyword>
<feature type="domain" description="Mur ligase central" evidence="12">
    <location>
        <begin position="53"/>
        <end position="219"/>
    </location>
</feature>
<dbReference type="EMBL" id="MFZH01000027">
    <property type="protein sequence ID" value="OGK18740.1"/>
    <property type="molecule type" value="Genomic_DNA"/>
</dbReference>
<evidence type="ECO:0000256" key="10">
    <source>
        <dbReference type="PIRNR" id="PIRNR001563"/>
    </source>
</evidence>
<gene>
    <name evidence="13" type="ORF">A2799_01930</name>
</gene>
<dbReference type="InterPro" id="IPR001645">
    <property type="entry name" value="Folylpolyglutamate_synth"/>
</dbReference>
<dbReference type="InterPro" id="IPR036565">
    <property type="entry name" value="Mur-like_cat_sf"/>
</dbReference>